<evidence type="ECO:0000313" key="12">
    <source>
        <dbReference type="EMBL" id="CAG9857228.1"/>
    </source>
</evidence>
<keyword evidence="9" id="KW-0539">Nucleus</keyword>
<keyword evidence="4 10" id="KW-0863">Zinc-finger</keyword>
<dbReference type="PANTHER" id="PTHR16515">
    <property type="entry name" value="PR DOMAIN ZINC FINGER PROTEIN"/>
    <property type="match status" value="1"/>
</dbReference>
<protein>
    <recommendedName>
        <fullName evidence="11">C2H2-type domain-containing protein</fullName>
    </recommendedName>
</protein>
<dbReference type="InterPro" id="IPR013087">
    <property type="entry name" value="Znf_C2H2_type"/>
</dbReference>
<accession>A0A9N9TFQ7</accession>
<dbReference type="Gene3D" id="3.30.160.60">
    <property type="entry name" value="Classic Zinc Finger"/>
    <property type="match status" value="3"/>
</dbReference>
<gene>
    <name evidence="12" type="ORF">PHYEVI_LOCUS3633</name>
</gene>
<dbReference type="FunFam" id="3.30.160.60:FF:000733">
    <property type="entry name" value="Zinc finger protein 236 variant"/>
    <property type="match status" value="1"/>
</dbReference>
<keyword evidence="2" id="KW-0479">Metal-binding</keyword>
<dbReference type="PROSITE" id="PS00028">
    <property type="entry name" value="ZINC_FINGER_C2H2_1"/>
    <property type="match status" value="3"/>
</dbReference>
<dbReference type="Proteomes" id="UP001153712">
    <property type="component" value="Chromosome 13"/>
</dbReference>
<dbReference type="OrthoDB" id="6735276at2759"/>
<evidence type="ECO:0000256" key="7">
    <source>
        <dbReference type="ARBA" id="ARBA00023125"/>
    </source>
</evidence>
<keyword evidence="6" id="KW-0805">Transcription regulation</keyword>
<feature type="domain" description="C2H2-type" evidence="11">
    <location>
        <begin position="153"/>
        <end position="180"/>
    </location>
</feature>
<name>A0A9N9TFQ7_PHYSR</name>
<dbReference type="GO" id="GO:0003677">
    <property type="term" value="F:DNA binding"/>
    <property type="evidence" value="ECO:0007669"/>
    <property type="project" value="UniProtKB-KW"/>
</dbReference>
<evidence type="ECO:0000256" key="10">
    <source>
        <dbReference type="PROSITE-ProRule" id="PRU00042"/>
    </source>
</evidence>
<evidence type="ECO:0000256" key="5">
    <source>
        <dbReference type="ARBA" id="ARBA00022833"/>
    </source>
</evidence>
<keyword evidence="3" id="KW-0677">Repeat</keyword>
<keyword evidence="13" id="KW-1185">Reference proteome</keyword>
<comment type="subcellular location">
    <subcellularLocation>
        <location evidence="1">Nucleus</location>
    </subcellularLocation>
</comment>
<dbReference type="GO" id="GO:0008270">
    <property type="term" value="F:zinc ion binding"/>
    <property type="evidence" value="ECO:0007669"/>
    <property type="project" value="UniProtKB-KW"/>
</dbReference>
<evidence type="ECO:0000256" key="3">
    <source>
        <dbReference type="ARBA" id="ARBA00022737"/>
    </source>
</evidence>
<dbReference type="FunFam" id="3.30.160.60:FF:000149">
    <property type="entry name" value="Zinc finger protein 569"/>
    <property type="match status" value="1"/>
</dbReference>
<proteinExistence type="predicted"/>
<dbReference type="GO" id="GO:0010468">
    <property type="term" value="P:regulation of gene expression"/>
    <property type="evidence" value="ECO:0007669"/>
    <property type="project" value="TreeGrafter"/>
</dbReference>
<evidence type="ECO:0000256" key="8">
    <source>
        <dbReference type="ARBA" id="ARBA00023163"/>
    </source>
</evidence>
<dbReference type="Pfam" id="PF00096">
    <property type="entry name" value="zf-C2H2"/>
    <property type="match status" value="3"/>
</dbReference>
<dbReference type="PROSITE" id="PS50157">
    <property type="entry name" value="ZINC_FINGER_C2H2_2"/>
    <property type="match status" value="3"/>
</dbReference>
<dbReference type="InterPro" id="IPR036236">
    <property type="entry name" value="Znf_C2H2_sf"/>
</dbReference>
<evidence type="ECO:0000256" key="9">
    <source>
        <dbReference type="ARBA" id="ARBA00023242"/>
    </source>
</evidence>
<feature type="domain" description="C2H2-type" evidence="11">
    <location>
        <begin position="125"/>
        <end position="152"/>
    </location>
</feature>
<reference evidence="12" key="1">
    <citation type="submission" date="2022-01" db="EMBL/GenBank/DDBJ databases">
        <authorList>
            <person name="King R."/>
        </authorList>
    </citation>
    <scope>NUCLEOTIDE SEQUENCE</scope>
</reference>
<dbReference type="AlphaFoldDB" id="A0A9N9TFQ7"/>
<feature type="domain" description="C2H2-type" evidence="11">
    <location>
        <begin position="181"/>
        <end position="208"/>
    </location>
</feature>
<sequence length="322" mass="36919">MEEDWIKVEIKHEYSDEDSEFIDCLKSVDNFDYGIETVIKREREQLGTNKRRAKSHRKCNCTADEDDSTTETAAVARPKCNVNSKTRSIKRDIHKRYNCDVCRRNFPAQRDLKNHLCVLDAAKRYTCHECDQPFDDKVKLKRHILKHSGRKEFKCNACDKAFYLNKHLTQHRLTHTGEKKFKCGICERSFSQSGHLKTHLVTHTGERKFRDNFNQIKVGVLRYHIAPPRRGGGGAGGIHFGTAKCQNGLTERQRGGAFEQAARNRYERGVAKHLTSCQDSFNPQWRPRKHPNPAILGVAPHSITTTNTSISSTKSTLAIERV</sequence>
<keyword evidence="5" id="KW-0862">Zinc</keyword>
<evidence type="ECO:0000256" key="2">
    <source>
        <dbReference type="ARBA" id="ARBA00022723"/>
    </source>
</evidence>
<dbReference type="EMBL" id="OU900106">
    <property type="protein sequence ID" value="CAG9857228.1"/>
    <property type="molecule type" value="Genomic_DNA"/>
</dbReference>
<evidence type="ECO:0000256" key="6">
    <source>
        <dbReference type="ARBA" id="ARBA00023015"/>
    </source>
</evidence>
<dbReference type="InterPro" id="IPR050331">
    <property type="entry name" value="Zinc_finger"/>
</dbReference>
<dbReference type="GO" id="GO:0005634">
    <property type="term" value="C:nucleus"/>
    <property type="evidence" value="ECO:0007669"/>
    <property type="project" value="UniProtKB-SubCell"/>
</dbReference>
<evidence type="ECO:0000313" key="13">
    <source>
        <dbReference type="Proteomes" id="UP001153712"/>
    </source>
</evidence>
<keyword evidence="7" id="KW-0238">DNA-binding</keyword>
<dbReference type="PANTHER" id="PTHR16515:SF49">
    <property type="entry name" value="GASTRULA ZINC FINGER PROTEIN XLCGF49.1-LIKE-RELATED"/>
    <property type="match status" value="1"/>
</dbReference>
<evidence type="ECO:0000259" key="11">
    <source>
        <dbReference type="PROSITE" id="PS50157"/>
    </source>
</evidence>
<organism evidence="12 13">
    <name type="scientific">Phyllotreta striolata</name>
    <name type="common">Striped flea beetle</name>
    <name type="synonym">Crioceris striolata</name>
    <dbReference type="NCBI Taxonomy" id="444603"/>
    <lineage>
        <taxon>Eukaryota</taxon>
        <taxon>Metazoa</taxon>
        <taxon>Ecdysozoa</taxon>
        <taxon>Arthropoda</taxon>
        <taxon>Hexapoda</taxon>
        <taxon>Insecta</taxon>
        <taxon>Pterygota</taxon>
        <taxon>Neoptera</taxon>
        <taxon>Endopterygota</taxon>
        <taxon>Coleoptera</taxon>
        <taxon>Polyphaga</taxon>
        <taxon>Cucujiformia</taxon>
        <taxon>Chrysomeloidea</taxon>
        <taxon>Chrysomelidae</taxon>
        <taxon>Galerucinae</taxon>
        <taxon>Alticini</taxon>
        <taxon>Phyllotreta</taxon>
    </lineage>
</organism>
<keyword evidence="8" id="KW-0804">Transcription</keyword>
<dbReference type="SMART" id="SM00355">
    <property type="entry name" value="ZnF_C2H2"/>
    <property type="match status" value="4"/>
</dbReference>
<dbReference type="SUPFAM" id="SSF57667">
    <property type="entry name" value="beta-beta-alpha zinc fingers"/>
    <property type="match status" value="3"/>
</dbReference>
<evidence type="ECO:0000256" key="1">
    <source>
        <dbReference type="ARBA" id="ARBA00004123"/>
    </source>
</evidence>
<evidence type="ECO:0000256" key="4">
    <source>
        <dbReference type="ARBA" id="ARBA00022771"/>
    </source>
</evidence>